<feature type="transmembrane region" description="Helical" evidence="6">
    <location>
        <begin position="363"/>
        <end position="385"/>
    </location>
</feature>
<reference evidence="8 9" key="1">
    <citation type="submission" date="2017-10" db="EMBL/GenBank/DDBJ databases">
        <title>Sequencing the genomes of 1000 actinobacteria strains.</title>
        <authorList>
            <person name="Klenk H.-P."/>
        </authorList>
    </citation>
    <scope>NUCLEOTIDE SEQUENCE [LARGE SCALE GENOMIC DNA]</scope>
    <source>
        <strain evidence="8 9">DSM 21801</strain>
    </source>
</reference>
<dbReference type="PANTHER" id="PTHR23514">
    <property type="entry name" value="BYPASS OF STOP CODON PROTEIN 6"/>
    <property type="match status" value="1"/>
</dbReference>
<feature type="transmembrane region" description="Helical" evidence="6">
    <location>
        <begin position="332"/>
        <end position="351"/>
    </location>
</feature>
<sequence length="431" mass="43233">MSRIDSKGSPHTSVRAASWATVTVFALNGFVFASWLSRLPAIRDDLGLTPSTIGLLLLVGSLGSVIALPLAGTVVTRWGTARTVAGAALLASVGLLGVMIAFGASSVVAMAALLALTQAGIAAWDVAMNLEGTRVEQALHRAIMPAYHAAFSGGTVFGAGLGALMAHLGVPVAVHLLGAAALAVLLVAAAVRRFLPQPSAAPEGHGTADSGGTGGLGDDGEAANAHRAGAGARAALAAWLEPRTLLIGLMVLSAALTEGAANDWLTLASIDAFGLDNSQGALVLAVFLVAMTAMRLVGTRLLDAWGRVLVLRVCIAAALLGLLAFTLAPVPWLAIIGVVLWGIGAALGFPVGMSAASDEPAHAAARLSVVSTIGYTAFLAGPPLLGLLAEHVGLRHALLVIAVPLLISLLVTGAARPPRVTATADGATRGS</sequence>
<evidence type="ECO:0000256" key="4">
    <source>
        <dbReference type="ARBA" id="ARBA00023136"/>
    </source>
</evidence>
<feature type="transmembrane region" description="Helical" evidence="6">
    <location>
        <begin position="397"/>
        <end position="415"/>
    </location>
</feature>
<feature type="transmembrane region" description="Helical" evidence="6">
    <location>
        <begin position="12"/>
        <end position="33"/>
    </location>
</feature>
<dbReference type="GO" id="GO:0005886">
    <property type="term" value="C:plasma membrane"/>
    <property type="evidence" value="ECO:0007669"/>
    <property type="project" value="UniProtKB-SubCell"/>
</dbReference>
<proteinExistence type="predicted"/>
<dbReference type="OrthoDB" id="9809599at2"/>
<dbReference type="SUPFAM" id="SSF103473">
    <property type="entry name" value="MFS general substrate transporter"/>
    <property type="match status" value="1"/>
</dbReference>
<protein>
    <submittedName>
        <fullName evidence="8">Putative MFS family arabinose efflux permease</fullName>
    </submittedName>
</protein>
<feature type="transmembrane region" description="Helical" evidence="6">
    <location>
        <begin position="243"/>
        <end position="261"/>
    </location>
</feature>
<evidence type="ECO:0000256" key="3">
    <source>
        <dbReference type="ARBA" id="ARBA00022989"/>
    </source>
</evidence>
<evidence type="ECO:0000256" key="2">
    <source>
        <dbReference type="ARBA" id="ARBA00022692"/>
    </source>
</evidence>
<dbReference type="PROSITE" id="PS50850">
    <property type="entry name" value="MFS"/>
    <property type="match status" value="1"/>
</dbReference>
<dbReference type="InterPro" id="IPR020846">
    <property type="entry name" value="MFS_dom"/>
</dbReference>
<comment type="subcellular location">
    <subcellularLocation>
        <location evidence="1">Cell membrane</location>
        <topology evidence="1">Multi-pass membrane protein</topology>
    </subcellularLocation>
</comment>
<accession>A0A2A9CWV3</accession>
<dbReference type="GO" id="GO:0022857">
    <property type="term" value="F:transmembrane transporter activity"/>
    <property type="evidence" value="ECO:0007669"/>
    <property type="project" value="InterPro"/>
</dbReference>
<feature type="transmembrane region" description="Helical" evidence="6">
    <location>
        <begin position="53"/>
        <end position="71"/>
    </location>
</feature>
<organism evidence="8 9">
    <name type="scientific">Serinibacter salmoneus</name>
    <dbReference type="NCBI Taxonomy" id="556530"/>
    <lineage>
        <taxon>Bacteria</taxon>
        <taxon>Bacillati</taxon>
        <taxon>Actinomycetota</taxon>
        <taxon>Actinomycetes</taxon>
        <taxon>Micrococcales</taxon>
        <taxon>Beutenbergiaceae</taxon>
        <taxon>Serinibacter</taxon>
    </lineage>
</organism>
<name>A0A2A9CWV3_9MICO</name>
<dbReference type="Pfam" id="PF07690">
    <property type="entry name" value="MFS_1"/>
    <property type="match status" value="2"/>
</dbReference>
<evidence type="ECO:0000256" key="6">
    <source>
        <dbReference type="SAM" id="Phobius"/>
    </source>
</evidence>
<dbReference type="AlphaFoldDB" id="A0A2A9CWV3"/>
<evidence type="ECO:0000313" key="8">
    <source>
        <dbReference type="EMBL" id="PFG18908.1"/>
    </source>
</evidence>
<feature type="transmembrane region" description="Helical" evidence="6">
    <location>
        <begin position="108"/>
        <end position="127"/>
    </location>
</feature>
<dbReference type="InterPro" id="IPR051788">
    <property type="entry name" value="MFS_Transporter"/>
</dbReference>
<feature type="transmembrane region" description="Helical" evidence="6">
    <location>
        <begin position="83"/>
        <end position="102"/>
    </location>
</feature>
<keyword evidence="4 6" id="KW-0472">Membrane</keyword>
<evidence type="ECO:0000256" key="1">
    <source>
        <dbReference type="ARBA" id="ARBA00004651"/>
    </source>
</evidence>
<dbReference type="Gene3D" id="1.20.1250.20">
    <property type="entry name" value="MFS general substrate transporter like domains"/>
    <property type="match status" value="2"/>
</dbReference>
<feature type="transmembrane region" description="Helical" evidence="6">
    <location>
        <begin position="172"/>
        <end position="191"/>
    </location>
</feature>
<feature type="transmembrane region" description="Helical" evidence="6">
    <location>
        <begin position="147"/>
        <end position="166"/>
    </location>
</feature>
<dbReference type="EMBL" id="PDJD01000001">
    <property type="protein sequence ID" value="PFG18908.1"/>
    <property type="molecule type" value="Genomic_DNA"/>
</dbReference>
<dbReference type="RefSeq" id="WP_098468121.1">
    <property type="nucleotide sequence ID" value="NZ_PDJD01000001.1"/>
</dbReference>
<feature type="transmembrane region" description="Helical" evidence="6">
    <location>
        <begin position="309"/>
        <end position="326"/>
    </location>
</feature>
<evidence type="ECO:0000259" key="7">
    <source>
        <dbReference type="PROSITE" id="PS50850"/>
    </source>
</evidence>
<dbReference type="InterPro" id="IPR011701">
    <property type="entry name" value="MFS"/>
</dbReference>
<feature type="transmembrane region" description="Helical" evidence="6">
    <location>
        <begin position="281"/>
        <end position="297"/>
    </location>
</feature>
<dbReference type="Proteomes" id="UP000224915">
    <property type="component" value="Unassembled WGS sequence"/>
</dbReference>
<dbReference type="PANTHER" id="PTHR23514:SF13">
    <property type="entry name" value="INNER MEMBRANE PROTEIN YBJJ"/>
    <property type="match status" value="1"/>
</dbReference>
<evidence type="ECO:0000313" key="9">
    <source>
        <dbReference type="Proteomes" id="UP000224915"/>
    </source>
</evidence>
<feature type="domain" description="Major facilitator superfamily (MFS) profile" evidence="7">
    <location>
        <begin position="14"/>
        <end position="420"/>
    </location>
</feature>
<keyword evidence="3 6" id="KW-1133">Transmembrane helix</keyword>
<dbReference type="InterPro" id="IPR036259">
    <property type="entry name" value="MFS_trans_sf"/>
</dbReference>
<keyword evidence="2 6" id="KW-0812">Transmembrane</keyword>
<feature type="region of interest" description="Disordered" evidence="5">
    <location>
        <begin position="200"/>
        <end position="220"/>
    </location>
</feature>
<gene>
    <name evidence="8" type="ORF">ATL40_0461</name>
</gene>
<comment type="caution">
    <text evidence="8">The sequence shown here is derived from an EMBL/GenBank/DDBJ whole genome shotgun (WGS) entry which is preliminary data.</text>
</comment>
<keyword evidence="9" id="KW-1185">Reference proteome</keyword>
<evidence type="ECO:0000256" key="5">
    <source>
        <dbReference type="SAM" id="MobiDB-lite"/>
    </source>
</evidence>